<evidence type="ECO:0000313" key="5">
    <source>
        <dbReference type="Proteomes" id="UP000694846"/>
    </source>
</evidence>
<evidence type="ECO:0000256" key="3">
    <source>
        <dbReference type="SAM" id="MobiDB-lite"/>
    </source>
</evidence>
<evidence type="ECO:0000256" key="1">
    <source>
        <dbReference type="ARBA" id="ARBA00022884"/>
    </source>
</evidence>
<protein>
    <submittedName>
        <fullName evidence="6">Heterogeneous nuclear ribonucleoprotein L-like</fullName>
    </submittedName>
</protein>
<dbReference type="SUPFAM" id="SSF54928">
    <property type="entry name" value="RNA-binding domain, RBD"/>
    <property type="match status" value="1"/>
</dbReference>
<evidence type="ECO:0000259" key="4">
    <source>
        <dbReference type="PROSITE" id="PS50102"/>
    </source>
</evidence>
<feature type="region of interest" description="Disordered" evidence="3">
    <location>
        <begin position="35"/>
        <end position="65"/>
    </location>
</feature>
<dbReference type="PANTHER" id="PTHR15592">
    <property type="entry name" value="MATRIN 3/NUCLEAR PROTEIN 220-RELATED"/>
    <property type="match status" value="1"/>
</dbReference>
<dbReference type="InterPro" id="IPR012677">
    <property type="entry name" value="Nucleotide-bd_a/b_plait_sf"/>
</dbReference>
<dbReference type="Pfam" id="PF22976">
    <property type="entry name" value="RRM_10"/>
    <property type="match status" value="1"/>
</dbReference>
<feature type="compositionally biased region" description="Basic and acidic residues" evidence="3">
    <location>
        <begin position="397"/>
        <end position="411"/>
    </location>
</feature>
<feature type="region of interest" description="Disordered" evidence="3">
    <location>
        <begin position="84"/>
        <end position="122"/>
    </location>
</feature>
<feature type="domain" description="RRM" evidence="4">
    <location>
        <begin position="122"/>
        <end position="194"/>
    </location>
</feature>
<dbReference type="Proteomes" id="UP000694846">
    <property type="component" value="Unplaced"/>
</dbReference>
<dbReference type="GO" id="GO:0003723">
    <property type="term" value="F:RNA binding"/>
    <property type="evidence" value="ECO:0007669"/>
    <property type="project" value="UniProtKB-UniRule"/>
</dbReference>
<reference evidence="6" key="1">
    <citation type="submission" date="2025-08" db="UniProtKB">
        <authorList>
            <consortium name="RefSeq"/>
        </authorList>
    </citation>
    <scope>IDENTIFICATION</scope>
    <source>
        <tissue evidence="6">Whole body</tissue>
    </source>
</reference>
<accession>A0A8B8GIV9</accession>
<dbReference type="Gene3D" id="3.30.70.330">
    <property type="match status" value="2"/>
</dbReference>
<dbReference type="SMART" id="SM00360">
    <property type="entry name" value="RRM"/>
    <property type="match status" value="1"/>
</dbReference>
<dbReference type="InterPro" id="IPR055204">
    <property type="entry name" value="HNRNPL_RRM"/>
</dbReference>
<dbReference type="InterPro" id="IPR035979">
    <property type="entry name" value="RBD_domain_sf"/>
</dbReference>
<feature type="compositionally biased region" description="Polar residues" evidence="3">
    <location>
        <begin position="412"/>
        <end position="423"/>
    </location>
</feature>
<feature type="region of interest" description="Disordered" evidence="3">
    <location>
        <begin position="397"/>
        <end position="430"/>
    </location>
</feature>
<evidence type="ECO:0000256" key="2">
    <source>
        <dbReference type="PROSITE-ProRule" id="PRU00176"/>
    </source>
</evidence>
<dbReference type="PROSITE" id="PS50102">
    <property type="entry name" value="RRM"/>
    <property type="match status" value="1"/>
</dbReference>
<gene>
    <name evidence="6" type="primary">LOC112692503</name>
</gene>
<sequence length="430" mass="49431">MDRNQQQYGQRMLMNAASRQCTECRRHPVGRQMEAIAGRRSTTEYVSNDRDRRSRPYSVERSNRGYSKYNNNVFRARDIRRDHRSSEVQWISKKPESGSRDTSTPSFRRSSSSRTRGAQPGRTLLVHGLGGDINCDKVFNMFCLYGNVTAVKILKKGKVLVELNDVEAAKRCMTHLHLMPLDQQKKLKVKYSNFSYIRNQEKVIRLSDGTPTQKYYDTSKLNRFSYKKKFVNERRITAPSKILHFFNTPLDISGSQIRRTVINALNCKDAVRSITILPQKQPGAKYSTGLLELKSVDLAAKVILLLNHTQLESSRSKFPFLMKLCFSKWSEIRQKSGDSSALIFNATPPNPQWLFHRYEHRVSMVEYKVSRVTRGTDEDCLWTLWDIRNHATEAIDPEARTSADTHCRPSDESGTLQNPQTVLSGLPVDE</sequence>
<name>A0A8B8GIV9_9HEMI</name>
<dbReference type="InterPro" id="IPR000504">
    <property type="entry name" value="RRM_dom"/>
</dbReference>
<dbReference type="RefSeq" id="XP_025422958.1">
    <property type="nucleotide sequence ID" value="XM_025567173.1"/>
</dbReference>
<organism evidence="5 6">
    <name type="scientific">Sipha flava</name>
    <name type="common">yellow sugarcane aphid</name>
    <dbReference type="NCBI Taxonomy" id="143950"/>
    <lineage>
        <taxon>Eukaryota</taxon>
        <taxon>Metazoa</taxon>
        <taxon>Ecdysozoa</taxon>
        <taxon>Arthropoda</taxon>
        <taxon>Hexapoda</taxon>
        <taxon>Insecta</taxon>
        <taxon>Pterygota</taxon>
        <taxon>Neoptera</taxon>
        <taxon>Paraneoptera</taxon>
        <taxon>Hemiptera</taxon>
        <taxon>Sternorrhyncha</taxon>
        <taxon>Aphidomorpha</taxon>
        <taxon>Aphidoidea</taxon>
        <taxon>Aphididae</taxon>
        <taxon>Sipha</taxon>
    </lineage>
</organism>
<dbReference type="Pfam" id="PF13893">
    <property type="entry name" value="RRM_5"/>
    <property type="match status" value="1"/>
</dbReference>
<dbReference type="OrthoDB" id="6620929at2759"/>
<feature type="compositionally biased region" description="Low complexity" evidence="3">
    <location>
        <begin position="100"/>
        <end position="116"/>
    </location>
</feature>
<keyword evidence="5" id="KW-1185">Reference proteome</keyword>
<dbReference type="AlphaFoldDB" id="A0A8B8GIV9"/>
<dbReference type="GeneID" id="112692503"/>
<proteinExistence type="predicted"/>
<evidence type="ECO:0000313" key="6">
    <source>
        <dbReference type="RefSeq" id="XP_025422958.1"/>
    </source>
</evidence>
<keyword evidence="1 2" id="KW-0694">RNA-binding</keyword>